<feature type="non-terminal residue" evidence="3">
    <location>
        <position position="114"/>
    </location>
</feature>
<protein>
    <recommendedName>
        <fullName evidence="2">AMP-dependent synthetase/ligase domain-containing protein</fullName>
    </recommendedName>
</protein>
<dbReference type="GO" id="GO:0044550">
    <property type="term" value="P:secondary metabolite biosynthetic process"/>
    <property type="evidence" value="ECO:0007669"/>
    <property type="project" value="TreeGrafter"/>
</dbReference>
<feature type="domain" description="AMP-dependent synthetase/ligase" evidence="2">
    <location>
        <begin position="36"/>
        <end position="112"/>
    </location>
</feature>
<name>A0A383C6Q6_9ZZZZ</name>
<evidence type="ECO:0000256" key="1">
    <source>
        <dbReference type="ARBA" id="ARBA00022598"/>
    </source>
</evidence>
<evidence type="ECO:0000313" key="3">
    <source>
        <dbReference type="EMBL" id="SVE27739.1"/>
    </source>
</evidence>
<keyword evidence="1" id="KW-0436">Ligase</keyword>
<dbReference type="Gene3D" id="3.40.50.12780">
    <property type="entry name" value="N-terminal domain of ligase-like"/>
    <property type="match status" value="1"/>
</dbReference>
<dbReference type="GO" id="GO:0016878">
    <property type="term" value="F:acid-thiol ligase activity"/>
    <property type="evidence" value="ECO:0007669"/>
    <property type="project" value="TreeGrafter"/>
</dbReference>
<proteinExistence type="predicted"/>
<dbReference type="InterPro" id="IPR000873">
    <property type="entry name" value="AMP-dep_synth/lig_dom"/>
</dbReference>
<evidence type="ECO:0000259" key="2">
    <source>
        <dbReference type="Pfam" id="PF00501"/>
    </source>
</evidence>
<dbReference type="AlphaFoldDB" id="A0A383C6Q6"/>
<accession>A0A383C6Q6</accession>
<gene>
    <name evidence="3" type="ORF">METZ01_LOCUS480593</name>
</gene>
<dbReference type="PANTHER" id="PTHR43352">
    <property type="entry name" value="ACETYL-COA SYNTHETASE"/>
    <property type="match status" value="1"/>
</dbReference>
<reference evidence="3" key="1">
    <citation type="submission" date="2018-05" db="EMBL/GenBank/DDBJ databases">
        <authorList>
            <person name="Lanie J.A."/>
            <person name="Ng W.-L."/>
            <person name="Kazmierczak K.M."/>
            <person name="Andrzejewski T.M."/>
            <person name="Davidsen T.M."/>
            <person name="Wayne K.J."/>
            <person name="Tettelin H."/>
            <person name="Glass J.I."/>
            <person name="Rusch D."/>
            <person name="Podicherti R."/>
            <person name="Tsui H.-C.T."/>
            <person name="Winkler M.E."/>
        </authorList>
    </citation>
    <scope>NUCLEOTIDE SEQUENCE</scope>
</reference>
<dbReference type="SUPFAM" id="SSF56801">
    <property type="entry name" value="Acetyl-CoA synthetase-like"/>
    <property type="match status" value="1"/>
</dbReference>
<dbReference type="InterPro" id="IPR042099">
    <property type="entry name" value="ANL_N_sf"/>
</dbReference>
<dbReference type="Pfam" id="PF00501">
    <property type="entry name" value="AMP-binding"/>
    <property type="match status" value="1"/>
</dbReference>
<organism evidence="3">
    <name type="scientific">marine metagenome</name>
    <dbReference type="NCBI Taxonomy" id="408172"/>
    <lineage>
        <taxon>unclassified sequences</taxon>
        <taxon>metagenomes</taxon>
        <taxon>ecological metagenomes</taxon>
    </lineage>
</organism>
<dbReference type="PANTHER" id="PTHR43352:SF1">
    <property type="entry name" value="ANTHRANILATE--COA LIGASE"/>
    <property type="match status" value="1"/>
</dbReference>
<sequence length="114" mass="12859">MQENTFSFDSSISPAKFVYSEVFNAAVPFIDRHITEGRGDKVAILCSNGEKVRYTELSERVNRCGSLLRAKGMKPGQRLLMVIKDAPEFFYLFWGSIKAGIIPVPLNTLLRSRD</sequence>
<dbReference type="EMBL" id="UINC01206215">
    <property type="protein sequence ID" value="SVE27739.1"/>
    <property type="molecule type" value="Genomic_DNA"/>
</dbReference>